<accession>A0A9X9WWG2</accession>
<dbReference type="Pfam" id="PF01757">
    <property type="entry name" value="Acyl_transf_3"/>
    <property type="match status" value="1"/>
</dbReference>
<dbReference type="PANTHER" id="PTHR40074">
    <property type="entry name" value="O-ACETYLTRANSFERASE WECH"/>
    <property type="match status" value="1"/>
</dbReference>
<evidence type="ECO:0000256" key="1">
    <source>
        <dbReference type="ARBA" id="ARBA00004651"/>
    </source>
</evidence>
<evidence type="ECO:0000259" key="8">
    <source>
        <dbReference type="Pfam" id="PF01757"/>
    </source>
</evidence>
<comment type="caution">
    <text evidence="9">The sequence shown here is derived from an EMBL/GenBank/DDBJ whole genome shotgun (WGS) entry which is preliminary data.</text>
</comment>
<keyword evidence="9" id="KW-0808">Transferase</keyword>
<reference evidence="9" key="1">
    <citation type="submission" date="2020-01" db="EMBL/GenBank/DDBJ databases">
        <authorList>
            <person name="Rat A."/>
        </authorList>
    </citation>
    <scope>NUCLEOTIDE SEQUENCE</scope>
    <source>
        <strain evidence="9">LMG 31231</strain>
    </source>
</reference>
<feature type="transmembrane region" description="Helical" evidence="7">
    <location>
        <begin position="51"/>
        <end position="73"/>
    </location>
</feature>
<protein>
    <submittedName>
        <fullName evidence="9">Acyltransferase</fullName>
    </submittedName>
</protein>
<feature type="transmembrane region" description="Helical" evidence="7">
    <location>
        <begin position="283"/>
        <end position="301"/>
    </location>
</feature>
<evidence type="ECO:0000256" key="7">
    <source>
        <dbReference type="SAM" id="Phobius"/>
    </source>
</evidence>
<keyword evidence="4 7" id="KW-0812">Transmembrane</keyword>
<proteinExistence type="inferred from homology"/>
<dbReference type="GO" id="GO:0009246">
    <property type="term" value="P:enterobacterial common antigen biosynthetic process"/>
    <property type="evidence" value="ECO:0007669"/>
    <property type="project" value="TreeGrafter"/>
</dbReference>
<evidence type="ECO:0000256" key="2">
    <source>
        <dbReference type="ARBA" id="ARBA00007400"/>
    </source>
</evidence>
<keyword evidence="10" id="KW-1185">Reference proteome</keyword>
<dbReference type="AlphaFoldDB" id="A0A9X9WWG2"/>
<keyword evidence="9" id="KW-0012">Acyltransferase</keyword>
<gene>
    <name evidence="9" type="ORF">GXW76_09935</name>
</gene>
<feature type="transmembrane region" description="Helical" evidence="7">
    <location>
        <begin position="12"/>
        <end position="31"/>
    </location>
</feature>
<dbReference type="PANTHER" id="PTHR40074:SF2">
    <property type="entry name" value="O-ACETYLTRANSFERASE WECH"/>
    <property type="match status" value="1"/>
</dbReference>
<feature type="transmembrane region" description="Helical" evidence="7">
    <location>
        <begin position="307"/>
        <end position="327"/>
    </location>
</feature>
<evidence type="ECO:0000256" key="6">
    <source>
        <dbReference type="ARBA" id="ARBA00023136"/>
    </source>
</evidence>
<feature type="domain" description="Acyltransferase 3" evidence="8">
    <location>
        <begin position="8"/>
        <end position="321"/>
    </location>
</feature>
<dbReference type="InterPro" id="IPR002656">
    <property type="entry name" value="Acyl_transf_3_dom"/>
</dbReference>
<keyword evidence="5 7" id="KW-1133">Transmembrane helix</keyword>
<keyword evidence="3" id="KW-1003">Cell membrane</keyword>
<evidence type="ECO:0000256" key="4">
    <source>
        <dbReference type="ARBA" id="ARBA00022692"/>
    </source>
</evidence>
<comment type="subcellular location">
    <subcellularLocation>
        <location evidence="1">Cell membrane</location>
        <topology evidence="1">Multi-pass membrane protein</topology>
    </subcellularLocation>
</comment>
<feature type="transmembrane region" description="Helical" evidence="7">
    <location>
        <begin position="210"/>
        <end position="230"/>
    </location>
</feature>
<name>A0A9X9WWG2_9PROT</name>
<sequence length="332" mass="36287">MPRPEDRNASFDLLRLVACFLVVAWHTKLLGPSSVMLAPAAVPPPITWADLLYFNGFLLAVPFFLTLANWLLYERLARPDGSAYLRRRLSWLGALYLFWSVLYSLYEQIPFACGAEPLGTCLLRRLLTGNGTAANYYLASQILADLTLAALLAVGPGLRKLLGVALVLVFLVVELLALQGRDGGLGLFWSPLSFAAIPPLVVLARRYQTLLGTPAGVAALAFAAVATMALEWRLFATGGGSWVSFPPYCRLSEVLAALALVLAAERWRLPRSALLRHFAEQTLGIYLVHFFVIFAVTFWIGPASATLVTALVFGLSYLVVLAARPVLKQRLL</sequence>
<dbReference type="GO" id="GO:0005886">
    <property type="term" value="C:plasma membrane"/>
    <property type="evidence" value="ECO:0007669"/>
    <property type="project" value="UniProtKB-SubCell"/>
</dbReference>
<evidence type="ECO:0000256" key="3">
    <source>
        <dbReference type="ARBA" id="ARBA00022475"/>
    </source>
</evidence>
<feature type="transmembrane region" description="Helical" evidence="7">
    <location>
        <begin position="89"/>
        <end position="106"/>
    </location>
</feature>
<feature type="transmembrane region" description="Helical" evidence="7">
    <location>
        <begin position="184"/>
        <end position="203"/>
    </location>
</feature>
<feature type="transmembrane region" description="Helical" evidence="7">
    <location>
        <begin position="134"/>
        <end position="154"/>
    </location>
</feature>
<evidence type="ECO:0000256" key="5">
    <source>
        <dbReference type="ARBA" id="ARBA00022989"/>
    </source>
</evidence>
<dbReference type="Proteomes" id="UP001138751">
    <property type="component" value="Unassembled WGS sequence"/>
</dbReference>
<feature type="transmembrane region" description="Helical" evidence="7">
    <location>
        <begin position="242"/>
        <end position="263"/>
    </location>
</feature>
<reference evidence="9" key="2">
    <citation type="journal article" date="2021" name="Syst. Appl. Microbiol.">
        <title>Roseomonas hellenica sp. nov., isolated from roots of wild-growing Alkanna tinctoria.</title>
        <authorList>
            <person name="Rat A."/>
            <person name="Naranjo H.D."/>
            <person name="Lebbe L."/>
            <person name="Cnockaert M."/>
            <person name="Krigas N."/>
            <person name="Grigoriadou K."/>
            <person name="Maloupa E."/>
            <person name="Willems A."/>
        </authorList>
    </citation>
    <scope>NUCLEOTIDE SEQUENCE</scope>
    <source>
        <strain evidence="9">LMG 31231</strain>
    </source>
</reference>
<dbReference type="RefSeq" id="WP_211861866.1">
    <property type="nucleotide sequence ID" value="NZ_JAAEDM010000020.1"/>
</dbReference>
<organism evidence="9 10">
    <name type="scientific">Neoroseomonas soli</name>
    <dbReference type="NCBI Taxonomy" id="1081025"/>
    <lineage>
        <taxon>Bacteria</taxon>
        <taxon>Pseudomonadati</taxon>
        <taxon>Pseudomonadota</taxon>
        <taxon>Alphaproteobacteria</taxon>
        <taxon>Acetobacterales</taxon>
        <taxon>Acetobacteraceae</taxon>
        <taxon>Neoroseomonas</taxon>
    </lineage>
</organism>
<dbReference type="EMBL" id="JAAEDM010000020">
    <property type="protein sequence ID" value="MBR0671491.1"/>
    <property type="molecule type" value="Genomic_DNA"/>
</dbReference>
<feature type="transmembrane region" description="Helical" evidence="7">
    <location>
        <begin position="161"/>
        <end position="178"/>
    </location>
</feature>
<comment type="similarity">
    <text evidence="2">Belongs to the acyltransferase 3 family.</text>
</comment>
<dbReference type="GO" id="GO:0016413">
    <property type="term" value="F:O-acetyltransferase activity"/>
    <property type="evidence" value="ECO:0007669"/>
    <property type="project" value="TreeGrafter"/>
</dbReference>
<evidence type="ECO:0000313" key="10">
    <source>
        <dbReference type="Proteomes" id="UP001138751"/>
    </source>
</evidence>
<keyword evidence="6 7" id="KW-0472">Membrane</keyword>
<evidence type="ECO:0000313" key="9">
    <source>
        <dbReference type="EMBL" id="MBR0671491.1"/>
    </source>
</evidence>